<feature type="domain" description="CCAAT-binding factor" evidence="3">
    <location>
        <begin position="253"/>
        <end position="433"/>
    </location>
</feature>
<evidence type="ECO:0000256" key="1">
    <source>
        <dbReference type="ARBA" id="ARBA00007797"/>
    </source>
</evidence>
<dbReference type="InterPro" id="IPR005612">
    <property type="entry name" value="CCAAT-binding_factor"/>
</dbReference>
<dbReference type="Proteomes" id="UP000284403">
    <property type="component" value="Unassembled WGS sequence"/>
</dbReference>
<dbReference type="Pfam" id="PF03914">
    <property type="entry name" value="CBF"/>
    <property type="match status" value="1"/>
</dbReference>
<dbReference type="GO" id="GO:0032040">
    <property type="term" value="C:small-subunit processome"/>
    <property type="evidence" value="ECO:0007669"/>
    <property type="project" value="TreeGrafter"/>
</dbReference>
<dbReference type="RefSeq" id="XP_029226496.1">
    <property type="nucleotide sequence ID" value="XM_029373389.1"/>
</dbReference>
<dbReference type="EMBL" id="MKKU01000445">
    <property type="protein sequence ID" value="RNF12141.1"/>
    <property type="molecule type" value="Genomic_DNA"/>
</dbReference>
<proteinExistence type="inferred from homology"/>
<dbReference type="AlphaFoldDB" id="A0A422P339"/>
<sequence length="490" mass="54942">MDGVASPGFACGARKRGRNRSRQPAGAKMEAKFTAALRHCGQCATYQELCGRFDATVRPLLERCLCTALLRPVREHVSPDECSPHAAQLREALCGANTGDDVWFFLIRAAATFLERAAKKRWRNGETTISAHVVNVFVLFYGRVIPDLSELRLQWGFLQKEKSRYEASESYVHSNAAERRKALMTSVLSVFSERAHRHYFTALWMPCFHHAAEAALHLHLLHRMGDVILPHLTNPLVVADHLSGCFSSGGLVAVLALHGIFLLMLDHGLEYPQYYQQLYTLLTPDAFSSRHRYDLFRLLDLSMSSLRVPSYIAAAVVKKVARVALLSPAPVLYFALPFIRKVLQRHPNCLALIHRSSKEAVEPADDTAATAEGESTNKRQRKMEEAQRLTASLFDGNDPYLPEANLEECHALHSTLWEFTALERHFIPTVPLMVSAFASTAEDQAPLRYEKTYARLFTAEVTRPMSKLRLPTVAYSEPEEEDGANAVLVV</sequence>
<dbReference type="InterPro" id="IPR027193">
    <property type="entry name" value="Noc4"/>
</dbReference>
<evidence type="ECO:0000256" key="2">
    <source>
        <dbReference type="SAM" id="MobiDB-lite"/>
    </source>
</evidence>
<evidence type="ECO:0000313" key="4">
    <source>
        <dbReference type="EMBL" id="RNF12141.1"/>
    </source>
</evidence>
<dbReference type="PANTHER" id="PTHR12455">
    <property type="entry name" value="NUCLEOLAR COMPLEX PROTEIN 4"/>
    <property type="match status" value="1"/>
</dbReference>
<keyword evidence="5" id="KW-1185">Reference proteome</keyword>
<feature type="region of interest" description="Disordered" evidence="2">
    <location>
        <begin position="1"/>
        <end position="25"/>
    </location>
</feature>
<name>A0A422P339_9TRYP</name>
<reference evidence="4 5" key="1">
    <citation type="journal article" date="2018" name="BMC Genomics">
        <title>Genomic comparison of Trypanosoma conorhini and Trypanosoma rangeli to Trypanosoma cruzi strains of high and low virulence.</title>
        <authorList>
            <person name="Bradwell K.R."/>
            <person name="Koparde V.N."/>
            <person name="Matveyev A.V."/>
            <person name="Serrano M.G."/>
            <person name="Alves J.M."/>
            <person name="Parikh H."/>
            <person name="Huang B."/>
            <person name="Lee V."/>
            <person name="Espinosa-Alvarez O."/>
            <person name="Ortiz P.A."/>
            <person name="Costa-Martins A.G."/>
            <person name="Teixeira M.M."/>
            <person name="Buck G.A."/>
        </authorList>
    </citation>
    <scope>NUCLEOTIDE SEQUENCE [LARGE SCALE GENOMIC DNA]</scope>
    <source>
        <strain evidence="4 5">025E</strain>
    </source>
</reference>
<dbReference type="GO" id="GO:0030692">
    <property type="term" value="C:Noc4p-Nop14p complex"/>
    <property type="evidence" value="ECO:0007669"/>
    <property type="project" value="TreeGrafter"/>
</dbReference>
<organism evidence="4 5">
    <name type="scientific">Trypanosoma conorhini</name>
    <dbReference type="NCBI Taxonomy" id="83891"/>
    <lineage>
        <taxon>Eukaryota</taxon>
        <taxon>Discoba</taxon>
        <taxon>Euglenozoa</taxon>
        <taxon>Kinetoplastea</taxon>
        <taxon>Metakinetoplastina</taxon>
        <taxon>Trypanosomatida</taxon>
        <taxon>Trypanosomatidae</taxon>
        <taxon>Trypanosoma</taxon>
    </lineage>
</organism>
<gene>
    <name evidence="4" type="ORF">Tco025E_06513</name>
</gene>
<accession>A0A422P339</accession>
<comment type="similarity">
    <text evidence="1">Belongs to the CBF/MAK21 family.</text>
</comment>
<evidence type="ECO:0000259" key="3">
    <source>
        <dbReference type="Pfam" id="PF03914"/>
    </source>
</evidence>
<comment type="caution">
    <text evidence="4">The sequence shown here is derived from an EMBL/GenBank/DDBJ whole genome shotgun (WGS) entry which is preliminary data.</text>
</comment>
<protein>
    <submittedName>
        <fullName evidence="4">U3 small nucleolar RNA-associated protein 19</fullName>
    </submittedName>
</protein>
<dbReference type="GO" id="GO:0042254">
    <property type="term" value="P:ribosome biogenesis"/>
    <property type="evidence" value="ECO:0007669"/>
    <property type="project" value="InterPro"/>
</dbReference>
<dbReference type="PANTHER" id="PTHR12455:SF0">
    <property type="entry name" value="NUCLEOLAR COMPLEX PROTEIN 4 HOMOLOG"/>
    <property type="match status" value="1"/>
</dbReference>
<dbReference type="GeneID" id="40320124"/>
<dbReference type="OrthoDB" id="10263185at2759"/>
<evidence type="ECO:0000313" key="5">
    <source>
        <dbReference type="Proteomes" id="UP000284403"/>
    </source>
</evidence>